<feature type="non-terminal residue" evidence="2">
    <location>
        <position position="151"/>
    </location>
</feature>
<dbReference type="PANTHER" id="PTHR11257:SF12">
    <property type="entry name" value="EJACULATORY BULB-SPECIFIC PROTEIN 3-RELATED"/>
    <property type="match status" value="1"/>
</dbReference>
<keyword evidence="1" id="KW-0812">Transmembrane</keyword>
<organism evidence="2 3">
    <name type="scientific">Brenthis ino</name>
    <name type="common">lesser marbled fritillary</name>
    <dbReference type="NCBI Taxonomy" id="405034"/>
    <lineage>
        <taxon>Eukaryota</taxon>
        <taxon>Metazoa</taxon>
        <taxon>Ecdysozoa</taxon>
        <taxon>Arthropoda</taxon>
        <taxon>Hexapoda</taxon>
        <taxon>Insecta</taxon>
        <taxon>Pterygota</taxon>
        <taxon>Neoptera</taxon>
        <taxon>Endopterygota</taxon>
        <taxon>Lepidoptera</taxon>
        <taxon>Glossata</taxon>
        <taxon>Ditrysia</taxon>
        <taxon>Papilionoidea</taxon>
        <taxon>Nymphalidae</taxon>
        <taxon>Heliconiinae</taxon>
        <taxon>Argynnini</taxon>
        <taxon>Brenthis</taxon>
    </lineage>
</organism>
<dbReference type="AlphaFoldDB" id="A0A8J9VL59"/>
<proteinExistence type="predicted"/>
<feature type="transmembrane region" description="Helical" evidence="1">
    <location>
        <begin position="20"/>
        <end position="40"/>
    </location>
</feature>
<protein>
    <submittedName>
        <fullName evidence="2">Uncharacterized protein</fullName>
    </submittedName>
</protein>
<keyword evidence="3" id="KW-1185">Reference proteome</keyword>
<evidence type="ECO:0000313" key="2">
    <source>
        <dbReference type="EMBL" id="CAH0713322.1"/>
    </source>
</evidence>
<reference evidence="2" key="1">
    <citation type="submission" date="2021-12" db="EMBL/GenBank/DDBJ databases">
        <authorList>
            <person name="Martin H S."/>
        </authorList>
    </citation>
    <scope>NUCLEOTIDE SEQUENCE</scope>
</reference>
<gene>
    <name evidence="2" type="ORF">BINO364_LOCUS495</name>
</gene>
<keyword evidence="1" id="KW-1133">Transmembrane helix</keyword>
<dbReference type="InterPro" id="IPR005055">
    <property type="entry name" value="A10/PebIII"/>
</dbReference>
<dbReference type="SUPFAM" id="SSF100910">
    <property type="entry name" value="Chemosensory protein Csp2"/>
    <property type="match status" value="1"/>
</dbReference>
<dbReference type="PANTHER" id="PTHR11257">
    <property type="entry name" value="CHEMOSENSORY PROTEIN-RELATED"/>
    <property type="match status" value="1"/>
</dbReference>
<name>A0A8J9VL59_9NEOP</name>
<evidence type="ECO:0000256" key="1">
    <source>
        <dbReference type="SAM" id="Phobius"/>
    </source>
</evidence>
<dbReference type="InterPro" id="IPR036682">
    <property type="entry name" value="OS_D_A10/PebIII_sf"/>
</dbReference>
<accession>A0A8J9VL59</accession>
<dbReference type="Gene3D" id="1.10.2080.10">
    <property type="entry name" value="Insect odorant-binding protein A10/Ejaculatory bulb-specific protein 3"/>
    <property type="match status" value="1"/>
</dbReference>
<dbReference type="EMBL" id="OV170221">
    <property type="protein sequence ID" value="CAH0713322.1"/>
    <property type="molecule type" value="Genomic_DNA"/>
</dbReference>
<dbReference type="Proteomes" id="UP000838878">
    <property type="component" value="Chromosome 1"/>
</dbReference>
<evidence type="ECO:0000313" key="3">
    <source>
        <dbReference type="Proteomes" id="UP000838878"/>
    </source>
</evidence>
<dbReference type="OrthoDB" id="6344725at2759"/>
<sequence>MLHEILNTISIVTDFETVTMVSTPIVWLCCLLASVLAVPVQKYTDKYDSIDMHEIVENPKLLHGYSDCLLDKGPCTPEGKDAKANLRDGLETGCGKCTEIQKDKVTIFIEHVIKNERGIWKELTDKYDPEGIWRKKYEDAAKEKGIIIPKD</sequence>
<keyword evidence="1" id="KW-0472">Membrane</keyword>
<dbReference type="Pfam" id="PF03392">
    <property type="entry name" value="OS-D"/>
    <property type="match status" value="1"/>
</dbReference>